<feature type="transmembrane region" description="Helical" evidence="6">
    <location>
        <begin position="158"/>
        <end position="179"/>
    </location>
</feature>
<protein>
    <submittedName>
        <fullName evidence="8">Copper homeostasis membrane protein CopD</fullName>
    </submittedName>
</protein>
<dbReference type="InterPro" id="IPR047689">
    <property type="entry name" value="CopD"/>
</dbReference>
<dbReference type="Proteomes" id="UP001598130">
    <property type="component" value="Unassembled WGS sequence"/>
</dbReference>
<feature type="transmembrane region" description="Helical" evidence="6">
    <location>
        <begin position="283"/>
        <end position="303"/>
    </location>
</feature>
<feature type="transmembrane region" description="Helical" evidence="6">
    <location>
        <begin position="44"/>
        <end position="66"/>
    </location>
</feature>
<evidence type="ECO:0000259" key="7">
    <source>
        <dbReference type="Pfam" id="PF05425"/>
    </source>
</evidence>
<dbReference type="NCBIfam" id="NF033808">
    <property type="entry name" value="copper_CopD"/>
    <property type="match status" value="1"/>
</dbReference>
<dbReference type="EMBL" id="JAOTJD010000017">
    <property type="protein sequence ID" value="MFD3264334.1"/>
    <property type="molecule type" value="Genomic_DNA"/>
</dbReference>
<accession>A0ABW6CND5</accession>
<keyword evidence="5 6" id="KW-0472">Membrane</keyword>
<evidence type="ECO:0000256" key="3">
    <source>
        <dbReference type="ARBA" id="ARBA00022692"/>
    </source>
</evidence>
<dbReference type="InterPro" id="IPR032694">
    <property type="entry name" value="CopC/D"/>
</dbReference>
<feature type="transmembrane region" description="Helical" evidence="6">
    <location>
        <begin position="12"/>
        <end position="32"/>
    </location>
</feature>
<evidence type="ECO:0000256" key="5">
    <source>
        <dbReference type="ARBA" id="ARBA00023136"/>
    </source>
</evidence>
<proteinExistence type="predicted"/>
<comment type="caution">
    <text evidence="8">The sequence shown here is derived from an EMBL/GenBank/DDBJ whole genome shotgun (WGS) entry which is preliminary data.</text>
</comment>
<feature type="transmembrane region" description="Helical" evidence="6">
    <location>
        <begin position="200"/>
        <end position="220"/>
    </location>
</feature>
<evidence type="ECO:0000313" key="9">
    <source>
        <dbReference type="Proteomes" id="UP001598130"/>
    </source>
</evidence>
<reference evidence="8 9" key="1">
    <citation type="submission" date="2022-09" db="EMBL/GenBank/DDBJ databases">
        <title>New species of Phenylobacterium.</title>
        <authorList>
            <person name="Mieszkin S."/>
        </authorList>
    </citation>
    <scope>NUCLEOTIDE SEQUENCE [LARGE SCALE GENOMIC DNA]</scope>
    <source>
        <strain evidence="8 9">HK31-G</strain>
    </source>
</reference>
<dbReference type="PANTHER" id="PTHR34820:SF4">
    <property type="entry name" value="INNER MEMBRANE PROTEIN YEBZ"/>
    <property type="match status" value="1"/>
</dbReference>
<sequence>MLETALVALRLLQYAGAMVLMGSSLFFVYALPPSGDGSAVQARWARPLLLGAGLLLAVAAVLGIGAQSSLLAGSVSEGLKAETLTAVVSSMNLGKAAVVRAAAALLAVIGLLALKPGRLTWIVVVVLGAIATASLAWMGHGAATEGPLGRLHLASDVLHALAAAVWIGALAGFFGLLAAPSSDPTARQALHRALHGFSGIGSALVAVLVLTGLINSWVLVGPAHLAGLWTTPYGGLLSLKLILFVAMLGLAAANRFRHTPALGRMLAADASPELALCTLRRSVVLETVLSLAVLALVAGFGTLPPPAAM</sequence>
<dbReference type="PANTHER" id="PTHR34820">
    <property type="entry name" value="INNER MEMBRANE PROTEIN YEBZ"/>
    <property type="match status" value="1"/>
</dbReference>
<dbReference type="Pfam" id="PF05425">
    <property type="entry name" value="CopD"/>
    <property type="match status" value="1"/>
</dbReference>
<keyword evidence="4 6" id="KW-1133">Transmembrane helix</keyword>
<feature type="domain" description="Copper resistance protein D" evidence="7">
    <location>
        <begin position="192"/>
        <end position="299"/>
    </location>
</feature>
<evidence type="ECO:0000256" key="1">
    <source>
        <dbReference type="ARBA" id="ARBA00004651"/>
    </source>
</evidence>
<evidence type="ECO:0000313" key="8">
    <source>
        <dbReference type="EMBL" id="MFD3264334.1"/>
    </source>
</evidence>
<feature type="transmembrane region" description="Helical" evidence="6">
    <location>
        <begin position="121"/>
        <end position="138"/>
    </location>
</feature>
<feature type="transmembrane region" description="Helical" evidence="6">
    <location>
        <begin position="232"/>
        <end position="253"/>
    </location>
</feature>
<evidence type="ECO:0000256" key="2">
    <source>
        <dbReference type="ARBA" id="ARBA00022475"/>
    </source>
</evidence>
<gene>
    <name evidence="8" type="primary">copD</name>
    <name evidence="8" type="ORF">OCL97_10220</name>
</gene>
<feature type="transmembrane region" description="Helical" evidence="6">
    <location>
        <begin position="97"/>
        <end position="114"/>
    </location>
</feature>
<comment type="subcellular location">
    <subcellularLocation>
        <location evidence="1">Cell membrane</location>
        <topology evidence="1">Multi-pass membrane protein</topology>
    </subcellularLocation>
</comment>
<keyword evidence="9" id="KW-1185">Reference proteome</keyword>
<evidence type="ECO:0000256" key="6">
    <source>
        <dbReference type="SAM" id="Phobius"/>
    </source>
</evidence>
<keyword evidence="3 6" id="KW-0812">Transmembrane</keyword>
<organism evidence="8 9">
    <name type="scientific">Phenylobacterium ferrooxidans</name>
    <dbReference type="NCBI Taxonomy" id="2982689"/>
    <lineage>
        <taxon>Bacteria</taxon>
        <taxon>Pseudomonadati</taxon>
        <taxon>Pseudomonadota</taxon>
        <taxon>Alphaproteobacteria</taxon>
        <taxon>Caulobacterales</taxon>
        <taxon>Caulobacteraceae</taxon>
        <taxon>Phenylobacterium</taxon>
    </lineage>
</organism>
<name>A0ABW6CND5_9CAUL</name>
<keyword evidence="2" id="KW-1003">Cell membrane</keyword>
<evidence type="ECO:0000256" key="4">
    <source>
        <dbReference type="ARBA" id="ARBA00022989"/>
    </source>
</evidence>
<dbReference type="InterPro" id="IPR008457">
    <property type="entry name" value="Cu-R_CopD_dom"/>
</dbReference>
<dbReference type="RefSeq" id="WP_377369878.1">
    <property type="nucleotide sequence ID" value="NZ_JAOTJD010000017.1"/>
</dbReference>